<evidence type="ECO:0000313" key="1">
    <source>
        <dbReference type="EMBL" id="TGY97498.1"/>
    </source>
</evidence>
<sequence length="152" mass="16398">MKKILFVIATLIFTISNPITSHARQSSPPASSLYNINEKIELENGNTVDYELTTFPSDTRSNIKTATKTATCKRNNKTVATIKLSATFTYTGSSATCTSASSTYSMEGGWSYSNRTTTRTKNTASTSAKISKNNEYFNAGVTITCSNSGVIS</sequence>
<reference evidence="1" key="1">
    <citation type="submission" date="2019-04" db="EMBL/GenBank/DDBJ databases">
        <title>Microbes associate with the intestines of laboratory mice.</title>
        <authorList>
            <person name="Navarre W."/>
            <person name="Wong E."/>
            <person name="Huang K."/>
            <person name="Tropini C."/>
            <person name="Ng K."/>
            <person name="Yu B."/>
        </authorList>
    </citation>
    <scope>NUCLEOTIDE SEQUENCE</scope>
    <source>
        <strain evidence="1">NM01_1-7b</strain>
    </source>
</reference>
<dbReference type="Proteomes" id="UP000304953">
    <property type="component" value="Unassembled WGS sequence"/>
</dbReference>
<protein>
    <submittedName>
        <fullName evidence="1">Uncharacterized protein</fullName>
    </submittedName>
</protein>
<dbReference type="EMBL" id="SRYA01000007">
    <property type="protein sequence ID" value="TGY97498.1"/>
    <property type="molecule type" value="Genomic_DNA"/>
</dbReference>
<name>A0AC61S0W4_9FIRM</name>
<proteinExistence type="predicted"/>
<organism evidence="1 2">
    <name type="scientific">Petralouisia muris</name>
    <dbReference type="NCBI Taxonomy" id="3032872"/>
    <lineage>
        <taxon>Bacteria</taxon>
        <taxon>Bacillati</taxon>
        <taxon>Bacillota</taxon>
        <taxon>Clostridia</taxon>
        <taxon>Lachnospirales</taxon>
        <taxon>Lachnospiraceae</taxon>
        <taxon>Petralouisia</taxon>
    </lineage>
</organism>
<evidence type="ECO:0000313" key="2">
    <source>
        <dbReference type="Proteomes" id="UP000304953"/>
    </source>
</evidence>
<keyword evidence="2" id="KW-1185">Reference proteome</keyword>
<accession>A0AC61S0W4</accession>
<gene>
    <name evidence="1" type="ORF">E5329_04990</name>
</gene>
<comment type="caution">
    <text evidence="1">The sequence shown here is derived from an EMBL/GenBank/DDBJ whole genome shotgun (WGS) entry which is preliminary data.</text>
</comment>